<evidence type="ECO:0000313" key="2">
    <source>
        <dbReference type="Proteomes" id="UP001152622"/>
    </source>
</evidence>
<dbReference type="Proteomes" id="UP001152622">
    <property type="component" value="Chromosome 13"/>
</dbReference>
<gene>
    <name evidence="1" type="ORF">SKAU_G00309270</name>
</gene>
<name>A0A9Q1ERC4_SYNKA</name>
<accession>A0A9Q1ERC4</accession>
<dbReference type="AlphaFoldDB" id="A0A9Q1ERC4"/>
<reference evidence="1" key="1">
    <citation type="journal article" date="2023" name="Science">
        <title>Genome structures resolve the early diversification of teleost fishes.</title>
        <authorList>
            <person name="Parey E."/>
            <person name="Louis A."/>
            <person name="Montfort J."/>
            <person name="Bouchez O."/>
            <person name="Roques C."/>
            <person name="Iampietro C."/>
            <person name="Lluch J."/>
            <person name="Castinel A."/>
            <person name="Donnadieu C."/>
            <person name="Desvignes T."/>
            <person name="Floi Bucao C."/>
            <person name="Jouanno E."/>
            <person name="Wen M."/>
            <person name="Mejri S."/>
            <person name="Dirks R."/>
            <person name="Jansen H."/>
            <person name="Henkel C."/>
            <person name="Chen W.J."/>
            <person name="Zahm M."/>
            <person name="Cabau C."/>
            <person name="Klopp C."/>
            <person name="Thompson A.W."/>
            <person name="Robinson-Rechavi M."/>
            <person name="Braasch I."/>
            <person name="Lecointre G."/>
            <person name="Bobe J."/>
            <person name="Postlethwait J.H."/>
            <person name="Berthelot C."/>
            <person name="Roest Crollius H."/>
            <person name="Guiguen Y."/>
        </authorList>
    </citation>
    <scope>NUCLEOTIDE SEQUENCE</scope>
    <source>
        <strain evidence="1">WJC10195</strain>
    </source>
</reference>
<comment type="caution">
    <text evidence="1">The sequence shown here is derived from an EMBL/GenBank/DDBJ whole genome shotgun (WGS) entry which is preliminary data.</text>
</comment>
<protein>
    <submittedName>
        <fullName evidence="1">Uncharacterized protein</fullName>
    </submittedName>
</protein>
<evidence type="ECO:0000313" key="1">
    <source>
        <dbReference type="EMBL" id="KAJ8343598.1"/>
    </source>
</evidence>
<organism evidence="1 2">
    <name type="scientific">Synaphobranchus kaupii</name>
    <name type="common">Kaup's arrowtooth eel</name>
    <dbReference type="NCBI Taxonomy" id="118154"/>
    <lineage>
        <taxon>Eukaryota</taxon>
        <taxon>Metazoa</taxon>
        <taxon>Chordata</taxon>
        <taxon>Craniata</taxon>
        <taxon>Vertebrata</taxon>
        <taxon>Euteleostomi</taxon>
        <taxon>Actinopterygii</taxon>
        <taxon>Neopterygii</taxon>
        <taxon>Teleostei</taxon>
        <taxon>Anguilliformes</taxon>
        <taxon>Synaphobranchidae</taxon>
        <taxon>Synaphobranchus</taxon>
    </lineage>
</organism>
<proteinExistence type="predicted"/>
<sequence>MSLLMDRAQSTLGRGQSSVFRRTGVRVRGEIFLQSALAPSCCWENELQWNRQDCTVSEWERNGWPGDRFGDCTRHRIVVHSGNVLLFTIAL</sequence>
<keyword evidence="2" id="KW-1185">Reference proteome</keyword>
<dbReference type="EMBL" id="JAINUF010000013">
    <property type="protein sequence ID" value="KAJ8343598.1"/>
    <property type="molecule type" value="Genomic_DNA"/>
</dbReference>